<evidence type="ECO:0000313" key="2">
    <source>
        <dbReference type="Proteomes" id="UP000325315"/>
    </source>
</evidence>
<keyword evidence="1" id="KW-0695">RNA-directed DNA polymerase</keyword>
<sequence>MGFKCLSKFNVALLAKQVWCVIYYLDSFLKKVVLSKFKFHERKIGELTIIYLEKFIVGKGLLENGMCWRVGLGKQI</sequence>
<gene>
    <name evidence="1" type="ORF">EPI10_023480</name>
</gene>
<evidence type="ECO:0000313" key="1">
    <source>
        <dbReference type="EMBL" id="KAA3473071.1"/>
    </source>
</evidence>
<keyword evidence="1" id="KW-0548">Nucleotidyltransferase</keyword>
<dbReference type="GO" id="GO:0003964">
    <property type="term" value="F:RNA-directed DNA polymerase activity"/>
    <property type="evidence" value="ECO:0007669"/>
    <property type="project" value="UniProtKB-KW"/>
</dbReference>
<organism evidence="1 2">
    <name type="scientific">Gossypium australe</name>
    <dbReference type="NCBI Taxonomy" id="47621"/>
    <lineage>
        <taxon>Eukaryota</taxon>
        <taxon>Viridiplantae</taxon>
        <taxon>Streptophyta</taxon>
        <taxon>Embryophyta</taxon>
        <taxon>Tracheophyta</taxon>
        <taxon>Spermatophyta</taxon>
        <taxon>Magnoliopsida</taxon>
        <taxon>eudicotyledons</taxon>
        <taxon>Gunneridae</taxon>
        <taxon>Pentapetalae</taxon>
        <taxon>rosids</taxon>
        <taxon>malvids</taxon>
        <taxon>Malvales</taxon>
        <taxon>Malvaceae</taxon>
        <taxon>Malvoideae</taxon>
        <taxon>Gossypium</taxon>
    </lineage>
</organism>
<dbReference type="Proteomes" id="UP000325315">
    <property type="component" value="Unassembled WGS sequence"/>
</dbReference>
<keyword evidence="1" id="KW-0808">Transferase</keyword>
<dbReference type="OrthoDB" id="1936608at2759"/>
<name>A0A5B6VUY2_9ROSI</name>
<reference evidence="2" key="1">
    <citation type="journal article" date="2019" name="Plant Biotechnol. J.">
        <title>Genome sequencing of the Australian wild diploid species Gossypium australe highlights disease resistance and delayed gland morphogenesis.</title>
        <authorList>
            <person name="Cai Y."/>
            <person name="Cai X."/>
            <person name="Wang Q."/>
            <person name="Wang P."/>
            <person name="Zhang Y."/>
            <person name="Cai C."/>
            <person name="Xu Y."/>
            <person name="Wang K."/>
            <person name="Zhou Z."/>
            <person name="Wang C."/>
            <person name="Geng S."/>
            <person name="Li B."/>
            <person name="Dong Q."/>
            <person name="Hou Y."/>
            <person name="Wang H."/>
            <person name="Ai P."/>
            <person name="Liu Z."/>
            <person name="Yi F."/>
            <person name="Sun M."/>
            <person name="An G."/>
            <person name="Cheng J."/>
            <person name="Zhang Y."/>
            <person name="Shi Q."/>
            <person name="Xie Y."/>
            <person name="Shi X."/>
            <person name="Chang Y."/>
            <person name="Huang F."/>
            <person name="Chen Y."/>
            <person name="Hong S."/>
            <person name="Mi L."/>
            <person name="Sun Q."/>
            <person name="Zhang L."/>
            <person name="Zhou B."/>
            <person name="Peng R."/>
            <person name="Zhang X."/>
            <person name="Liu F."/>
        </authorList>
    </citation>
    <scope>NUCLEOTIDE SEQUENCE [LARGE SCALE GENOMIC DNA]</scope>
    <source>
        <strain evidence="2">cv. PA1801</strain>
    </source>
</reference>
<dbReference type="AlphaFoldDB" id="A0A5B6VUY2"/>
<dbReference type="EMBL" id="SMMG02000005">
    <property type="protein sequence ID" value="KAA3473071.1"/>
    <property type="molecule type" value="Genomic_DNA"/>
</dbReference>
<accession>A0A5B6VUY2</accession>
<protein>
    <submittedName>
        <fullName evidence="1">Reverse transcriptase</fullName>
    </submittedName>
</protein>
<proteinExistence type="predicted"/>
<comment type="caution">
    <text evidence="1">The sequence shown here is derived from an EMBL/GenBank/DDBJ whole genome shotgun (WGS) entry which is preliminary data.</text>
</comment>
<keyword evidence="2" id="KW-1185">Reference proteome</keyword>